<feature type="transmembrane region" description="Helical" evidence="1">
    <location>
        <begin position="59"/>
        <end position="81"/>
    </location>
</feature>
<sequence length="244" mass="27652">MRKAIEVELIKLRHSKLLWTITLVPIFFVSIGFINFLRYEDIFTSKGQNVWQQLYTQSAIFYGMILLPVFVTVVMAILAKIENAQNGWKKICALPVKRMHMYVSKLIIGSGFILLNLLVFMFTVIVGGFFITGNTYIPPNIIYAPLLTFISLIPVMVIQFFLSIRFSNIGIPLGVGVAFSIPSLLISNTKFWVLFPWTYPGRALLNGSSMNFFDMGANMYIIGIIIATIFIVIGINEFNNRDIV</sequence>
<reference evidence="2 3" key="1">
    <citation type="submission" date="2021-06" db="EMBL/GenBank/DDBJ databases">
        <authorList>
            <person name="Sun Q."/>
            <person name="Li D."/>
        </authorList>
    </citation>
    <scope>NUCLEOTIDE SEQUENCE [LARGE SCALE GENOMIC DNA]</scope>
    <source>
        <strain evidence="2 3">MSJ-11</strain>
    </source>
</reference>
<comment type="caution">
    <text evidence="2">The sequence shown here is derived from an EMBL/GenBank/DDBJ whole genome shotgun (WGS) entry which is preliminary data.</text>
</comment>
<keyword evidence="1" id="KW-0472">Membrane</keyword>
<gene>
    <name evidence="2" type="ORF">KQI86_05470</name>
</gene>
<feature type="transmembrane region" description="Helical" evidence="1">
    <location>
        <begin position="142"/>
        <end position="162"/>
    </location>
</feature>
<protein>
    <submittedName>
        <fullName evidence="2">ABC transporter permease</fullName>
    </submittedName>
</protein>
<proteinExistence type="predicted"/>
<feature type="transmembrane region" description="Helical" evidence="1">
    <location>
        <begin position="102"/>
        <end position="130"/>
    </location>
</feature>
<dbReference type="CDD" id="cd21809">
    <property type="entry name" value="ABC-2_lan_permease-like"/>
    <property type="match status" value="1"/>
</dbReference>
<keyword evidence="3" id="KW-1185">Reference proteome</keyword>
<feature type="transmembrane region" description="Helical" evidence="1">
    <location>
        <begin position="17"/>
        <end position="39"/>
    </location>
</feature>
<keyword evidence="1" id="KW-1133">Transmembrane helix</keyword>
<organism evidence="2 3">
    <name type="scientific">Clostridium mobile</name>
    <dbReference type="NCBI Taxonomy" id="2841512"/>
    <lineage>
        <taxon>Bacteria</taxon>
        <taxon>Bacillati</taxon>
        <taxon>Bacillota</taxon>
        <taxon>Clostridia</taxon>
        <taxon>Eubacteriales</taxon>
        <taxon>Clostridiaceae</taxon>
        <taxon>Clostridium</taxon>
    </lineage>
</organism>
<evidence type="ECO:0000256" key="1">
    <source>
        <dbReference type="SAM" id="Phobius"/>
    </source>
</evidence>
<evidence type="ECO:0000313" key="2">
    <source>
        <dbReference type="EMBL" id="MBU5483772.1"/>
    </source>
</evidence>
<keyword evidence="1" id="KW-0812">Transmembrane</keyword>
<dbReference type="Pfam" id="PF12730">
    <property type="entry name" value="ABC2_membrane_4"/>
    <property type="match status" value="1"/>
</dbReference>
<dbReference type="EMBL" id="JAHLQF010000001">
    <property type="protein sequence ID" value="MBU5483772.1"/>
    <property type="molecule type" value="Genomic_DNA"/>
</dbReference>
<name>A0ABS6EG83_9CLOT</name>
<feature type="transmembrane region" description="Helical" evidence="1">
    <location>
        <begin position="215"/>
        <end position="235"/>
    </location>
</feature>
<feature type="transmembrane region" description="Helical" evidence="1">
    <location>
        <begin position="169"/>
        <end position="195"/>
    </location>
</feature>
<dbReference type="Proteomes" id="UP000726170">
    <property type="component" value="Unassembled WGS sequence"/>
</dbReference>
<dbReference type="RefSeq" id="WP_216438125.1">
    <property type="nucleotide sequence ID" value="NZ_JAHLQF010000001.1"/>
</dbReference>
<evidence type="ECO:0000313" key="3">
    <source>
        <dbReference type="Proteomes" id="UP000726170"/>
    </source>
</evidence>
<accession>A0ABS6EG83</accession>